<keyword evidence="2" id="KW-1185">Reference proteome</keyword>
<dbReference type="Proteomes" id="UP001565447">
    <property type="component" value="Unassembled WGS sequence"/>
</dbReference>
<evidence type="ECO:0000313" key="2">
    <source>
        <dbReference type="Proteomes" id="UP001565447"/>
    </source>
</evidence>
<proteinExistence type="predicted"/>
<organism evidence="1 2">
    <name type="scientific">Streptomyces albogriseolus</name>
    <dbReference type="NCBI Taxonomy" id="1887"/>
    <lineage>
        <taxon>Bacteria</taxon>
        <taxon>Bacillati</taxon>
        <taxon>Actinomycetota</taxon>
        <taxon>Actinomycetes</taxon>
        <taxon>Kitasatosporales</taxon>
        <taxon>Streptomycetaceae</taxon>
        <taxon>Streptomyces</taxon>
        <taxon>Streptomyces albogriseolus group</taxon>
    </lineage>
</organism>
<reference evidence="1" key="1">
    <citation type="submission" date="2024-07" db="EMBL/GenBank/DDBJ databases">
        <title>Genome sequencing of plant associated microbes to promote plant fitness in Sorghum bicolor and Oryza sativa.</title>
        <authorList>
            <person name="Coleman-Derr D."/>
        </authorList>
    </citation>
    <scope>NUCLEOTIDE SEQUENCE</scope>
    <source>
        <strain evidence="1">SAI-173</strain>
    </source>
</reference>
<sequence>MPLNRAGTARRRPVGDDGALTVAPAAAEAPAQVTDQFSVALGGRTTLLAATG</sequence>
<accession>A0ACC6UWH9</accession>
<comment type="caution">
    <text evidence="1">The sequence shown here is derived from an EMBL/GenBank/DDBJ whole genome shotgun (WGS) entry which is preliminary data.</text>
</comment>
<name>A0ACC6UWH9_STRAO</name>
<evidence type="ECO:0000313" key="1">
    <source>
        <dbReference type="EMBL" id="MEY9815820.1"/>
    </source>
</evidence>
<gene>
    <name evidence="1" type="ORF">RKD21_006077</name>
</gene>
<protein>
    <submittedName>
        <fullName evidence="1">Uncharacterized protein</fullName>
    </submittedName>
</protein>
<dbReference type="EMBL" id="JBGCBD010000002">
    <property type="protein sequence ID" value="MEY9815820.1"/>
    <property type="molecule type" value="Genomic_DNA"/>
</dbReference>